<dbReference type="OrthoDB" id="2921962at2759"/>
<evidence type="ECO:0000313" key="1">
    <source>
        <dbReference type="EMBL" id="TFK99526.1"/>
    </source>
</evidence>
<name>A0A5C3QD99_9AGAR</name>
<reference evidence="1 2" key="1">
    <citation type="journal article" date="2019" name="Nat. Ecol. Evol.">
        <title>Megaphylogeny resolves global patterns of mushroom evolution.</title>
        <authorList>
            <person name="Varga T."/>
            <person name="Krizsan K."/>
            <person name="Foldi C."/>
            <person name="Dima B."/>
            <person name="Sanchez-Garcia M."/>
            <person name="Sanchez-Ramirez S."/>
            <person name="Szollosi G.J."/>
            <person name="Szarkandi J.G."/>
            <person name="Papp V."/>
            <person name="Albert L."/>
            <person name="Andreopoulos W."/>
            <person name="Angelini C."/>
            <person name="Antonin V."/>
            <person name="Barry K.W."/>
            <person name="Bougher N.L."/>
            <person name="Buchanan P."/>
            <person name="Buyck B."/>
            <person name="Bense V."/>
            <person name="Catcheside P."/>
            <person name="Chovatia M."/>
            <person name="Cooper J."/>
            <person name="Damon W."/>
            <person name="Desjardin D."/>
            <person name="Finy P."/>
            <person name="Geml J."/>
            <person name="Haridas S."/>
            <person name="Hughes K."/>
            <person name="Justo A."/>
            <person name="Karasinski D."/>
            <person name="Kautmanova I."/>
            <person name="Kiss B."/>
            <person name="Kocsube S."/>
            <person name="Kotiranta H."/>
            <person name="LaButti K.M."/>
            <person name="Lechner B.E."/>
            <person name="Liimatainen K."/>
            <person name="Lipzen A."/>
            <person name="Lukacs Z."/>
            <person name="Mihaltcheva S."/>
            <person name="Morgado L.N."/>
            <person name="Niskanen T."/>
            <person name="Noordeloos M.E."/>
            <person name="Ohm R.A."/>
            <person name="Ortiz-Santana B."/>
            <person name="Ovrebo C."/>
            <person name="Racz N."/>
            <person name="Riley R."/>
            <person name="Savchenko A."/>
            <person name="Shiryaev A."/>
            <person name="Soop K."/>
            <person name="Spirin V."/>
            <person name="Szebenyi C."/>
            <person name="Tomsovsky M."/>
            <person name="Tulloss R.E."/>
            <person name="Uehling J."/>
            <person name="Grigoriev I.V."/>
            <person name="Vagvolgyi C."/>
            <person name="Papp T."/>
            <person name="Martin F.M."/>
            <person name="Miettinen O."/>
            <person name="Hibbett D.S."/>
            <person name="Nagy L.G."/>
        </authorList>
    </citation>
    <scope>NUCLEOTIDE SEQUENCE [LARGE SCALE GENOMIC DNA]</scope>
    <source>
        <strain evidence="1 2">CBS 309.79</strain>
    </source>
</reference>
<dbReference type="AlphaFoldDB" id="A0A5C3QD99"/>
<sequence length="398" mass="44215">MGHQLSSSSCLATTIPPEILVEMITLCSKGWDRRSNGGNTIRYTHVCRYWRAVITSTPILWTTFLIGLPLEEDEAESVRRGNYVAFLAKEYARVSHQVERTKDVPFSALFHSLIDNVAVHPAADLLVQHHHQWRQAFLGVTALQSLVRHYENRSEREQELWKFTNLRTLAVTLSDNVSDEAQTTVFVLQDADPFLHATRLKYLVLCCVSGGLKYSWPQLTSLLLDNLTLSLIYIKEALVQCMSPETLHLGGLTIADEDSATITPPITLPRLHSVFRTYSGRAQAEPGEDTDDGVLLAALHVPSLTQLMLSGPSSTYEGAGICLAQSSTTELVKIMFVDVSFPDRADGGASFTLNILQAAPKLQALFITFAEDNDGNEYDPDAGEADLVIHMRLLLERF</sequence>
<evidence type="ECO:0000313" key="2">
    <source>
        <dbReference type="Proteomes" id="UP000305067"/>
    </source>
</evidence>
<organism evidence="1 2">
    <name type="scientific">Pterulicium gracile</name>
    <dbReference type="NCBI Taxonomy" id="1884261"/>
    <lineage>
        <taxon>Eukaryota</taxon>
        <taxon>Fungi</taxon>
        <taxon>Dikarya</taxon>
        <taxon>Basidiomycota</taxon>
        <taxon>Agaricomycotina</taxon>
        <taxon>Agaricomycetes</taxon>
        <taxon>Agaricomycetidae</taxon>
        <taxon>Agaricales</taxon>
        <taxon>Pleurotineae</taxon>
        <taxon>Pterulaceae</taxon>
        <taxon>Pterulicium</taxon>
    </lineage>
</organism>
<dbReference type="EMBL" id="ML178833">
    <property type="protein sequence ID" value="TFK99526.1"/>
    <property type="molecule type" value="Genomic_DNA"/>
</dbReference>
<gene>
    <name evidence="1" type="ORF">BDV98DRAFT_571118</name>
</gene>
<accession>A0A5C3QD99</accession>
<protein>
    <submittedName>
        <fullName evidence="1">Uncharacterized protein</fullName>
    </submittedName>
</protein>
<dbReference type="Proteomes" id="UP000305067">
    <property type="component" value="Unassembled WGS sequence"/>
</dbReference>
<keyword evidence="2" id="KW-1185">Reference proteome</keyword>
<proteinExistence type="predicted"/>